<accession>A0A895XUR5</accession>
<dbReference type="HAMAP" id="MF_00163">
    <property type="entry name" value="Pep_deformylase"/>
    <property type="match status" value="1"/>
</dbReference>
<dbReference type="GO" id="GO:0006412">
    <property type="term" value="P:translation"/>
    <property type="evidence" value="ECO:0007669"/>
    <property type="project" value="UniProtKB-UniRule"/>
</dbReference>
<keyword evidence="2 6" id="KW-0479">Metal-binding</keyword>
<keyword evidence="5 6" id="KW-0408">Iron</keyword>
<dbReference type="InterPro" id="IPR036821">
    <property type="entry name" value="Peptide_deformylase_sf"/>
</dbReference>
<evidence type="ECO:0000256" key="6">
    <source>
        <dbReference type="HAMAP-Rule" id="MF_00163"/>
    </source>
</evidence>
<dbReference type="AlphaFoldDB" id="A0A895XUR5"/>
<dbReference type="PIRSF" id="PIRSF004749">
    <property type="entry name" value="Pep_def"/>
    <property type="match status" value="1"/>
</dbReference>
<evidence type="ECO:0000313" key="8">
    <source>
        <dbReference type="Proteomes" id="UP000662939"/>
    </source>
</evidence>
<evidence type="ECO:0000256" key="4">
    <source>
        <dbReference type="ARBA" id="ARBA00022917"/>
    </source>
</evidence>
<organism evidence="7 8">
    <name type="scientific">Natronoglycomyces albus</name>
    <dbReference type="NCBI Taxonomy" id="2811108"/>
    <lineage>
        <taxon>Bacteria</taxon>
        <taxon>Bacillati</taxon>
        <taxon>Actinomycetota</taxon>
        <taxon>Actinomycetes</taxon>
        <taxon>Glycomycetales</taxon>
        <taxon>Glycomycetaceae</taxon>
        <taxon>Natronoglycomyces</taxon>
    </lineage>
</organism>
<comment type="function">
    <text evidence="6">Removes the formyl group from the N-terminal Met of newly synthesized proteins. Requires at least a dipeptide for an efficient rate of reaction. N-terminal L-methionine is a prerequisite for activity but the enzyme has broad specificity at other positions.</text>
</comment>
<dbReference type="Proteomes" id="UP000662939">
    <property type="component" value="Chromosome"/>
</dbReference>
<keyword evidence="4 6" id="KW-0648">Protein biosynthesis</keyword>
<dbReference type="CDD" id="cd00487">
    <property type="entry name" value="Pep_deformylase"/>
    <property type="match status" value="1"/>
</dbReference>
<dbReference type="NCBIfam" id="TIGR00079">
    <property type="entry name" value="pept_deformyl"/>
    <property type="match status" value="1"/>
</dbReference>
<evidence type="ECO:0000256" key="2">
    <source>
        <dbReference type="ARBA" id="ARBA00022723"/>
    </source>
</evidence>
<dbReference type="Gene3D" id="3.90.45.10">
    <property type="entry name" value="Peptide deformylase"/>
    <property type="match status" value="1"/>
</dbReference>
<dbReference type="SUPFAM" id="SSF56420">
    <property type="entry name" value="Peptide deformylase"/>
    <property type="match status" value="1"/>
</dbReference>
<comment type="similarity">
    <text evidence="1 6">Belongs to the polypeptide deformylase family.</text>
</comment>
<evidence type="ECO:0000313" key="7">
    <source>
        <dbReference type="EMBL" id="QSB07019.1"/>
    </source>
</evidence>
<evidence type="ECO:0000256" key="3">
    <source>
        <dbReference type="ARBA" id="ARBA00022801"/>
    </source>
</evidence>
<dbReference type="NCBIfam" id="NF001159">
    <property type="entry name" value="PRK00150.1-3"/>
    <property type="match status" value="1"/>
</dbReference>
<comment type="catalytic activity">
    <reaction evidence="6">
        <text>N-terminal N-formyl-L-methionyl-[peptide] + H2O = N-terminal L-methionyl-[peptide] + formate</text>
        <dbReference type="Rhea" id="RHEA:24420"/>
        <dbReference type="Rhea" id="RHEA-COMP:10639"/>
        <dbReference type="Rhea" id="RHEA-COMP:10640"/>
        <dbReference type="ChEBI" id="CHEBI:15377"/>
        <dbReference type="ChEBI" id="CHEBI:15740"/>
        <dbReference type="ChEBI" id="CHEBI:49298"/>
        <dbReference type="ChEBI" id="CHEBI:64731"/>
        <dbReference type="EC" id="3.5.1.88"/>
    </reaction>
</comment>
<dbReference type="PANTHER" id="PTHR10458">
    <property type="entry name" value="PEPTIDE DEFORMYLASE"/>
    <property type="match status" value="1"/>
</dbReference>
<feature type="active site" evidence="6">
    <location>
        <position position="132"/>
    </location>
</feature>
<dbReference type="PRINTS" id="PR01576">
    <property type="entry name" value="PDEFORMYLASE"/>
</dbReference>
<dbReference type="GO" id="GO:0042586">
    <property type="term" value="F:peptide deformylase activity"/>
    <property type="evidence" value="ECO:0007669"/>
    <property type="project" value="UniProtKB-UniRule"/>
</dbReference>
<dbReference type="InterPro" id="IPR023635">
    <property type="entry name" value="Peptide_deformylase"/>
</dbReference>
<dbReference type="KEGG" id="nav:JQS30_08845"/>
<feature type="binding site" evidence="6">
    <location>
        <position position="89"/>
    </location>
    <ligand>
        <name>Fe cation</name>
        <dbReference type="ChEBI" id="CHEBI:24875"/>
    </ligand>
</feature>
<keyword evidence="8" id="KW-1185">Reference proteome</keyword>
<comment type="cofactor">
    <cofactor evidence="6">
        <name>Fe(2+)</name>
        <dbReference type="ChEBI" id="CHEBI:29033"/>
    </cofactor>
    <text evidence="6">Binds 1 Fe(2+) ion.</text>
</comment>
<evidence type="ECO:0000256" key="1">
    <source>
        <dbReference type="ARBA" id="ARBA00010759"/>
    </source>
</evidence>
<dbReference type="EMBL" id="CP070496">
    <property type="protein sequence ID" value="QSB07019.1"/>
    <property type="molecule type" value="Genomic_DNA"/>
</dbReference>
<evidence type="ECO:0000256" key="5">
    <source>
        <dbReference type="ARBA" id="ARBA00023004"/>
    </source>
</evidence>
<reference evidence="7" key="1">
    <citation type="submission" date="2021-02" db="EMBL/GenBank/DDBJ databases">
        <title>Natronoglycomyces albus gen. nov., sp. nov, a haloalkaliphilic actinobacterium from a soda solonchak soil.</title>
        <authorList>
            <person name="Sorokin D.Y."/>
            <person name="Khijniak T.V."/>
            <person name="Zakharycheva A.P."/>
            <person name="Boueva O.V."/>
            <person name="Ariskina E.V."/>
            <person name="Hahnke R.L."/>
            <person name="Bunk B."/>
            <person name="Sproer C."/>
            <person name="Schumann P."/>
            <person name="Evtushenko L.I."/>
            <person name="Kublanov I.V."/>
        </authorList>
    </citation>
    <scope>NUCLEOTIDE SEQUENCE</scope>
    <source>
        <strain evidence="7">DSM 106290</strain>
    </source>
</reference>
<dbReference type="Pfam" id="PF01327">
    <property type="entry name" value="Pep_deformylase"/>
    <property type="match status" value="1"/>
</dbReference>
<sequence length="164" mass="18066">MYGEDVLHRPCADVEKFDSELSDLIDVMFASMYEAEGVGLAANQIGLSLRVFVYDCPNADGEHQIGHVVNPRLELPVAGAELDADYEGCLSIPGQSAVISRTAFARVYGLDKDGNEIVVEGDGQMARCLQHETDHLDGFVYIDKLPKKARKRLLEDFYAGNDEV</sequence>
<keyword evidence="3 6" id="KW-0378">Hydrolase</keyword>
<dbReference type="PANTHER" id="PTHR10458:SF2">
    <property type="entry name" value="PEPTIDE DEFORMYLASE, MITOCHONDRIAL"/>
    <property type="match status" value="1"/>
</dbReference>
<feature type="binding site" evidence="6">
    <location>
        <position position="135"/>
    </location>
    <ligand>
        <name>Fe cation</name>
        <dbReference type="ChEBI" id="CHEBI:24875"/>
    </ligand>
</feature>
<dbReference type="EC" id="3.5.1.88" evidence="6"/>
<dbReference type="GO" id="GO:0046872">
    <property type="term" value="F:metal ion binding"/>
    <property type="evidence" value="ECO:0007669"/>
    <property type="project" value="UniProtKB-KW"/>
</dbReference>
<name>A0A895XUR5_9ACTN</name>
<feature type="binding site" evidence="6">
    <location>
        <position position="131"/>
    </location>
    <ligand>
        <name>Fe cation</name>
        <dbReference type="ChEBI" id="CHEBI:24875"/>
    </ligand>
</feature>
<gene>
    <name evidence="6 7" type="primary">def</name>
    <name evidence="7" type="ORF">JQS30_08845</name>
</gene>
<protein>
    <recommendedName>
        <fullName evidence="6">Peptide deformylase</fullName>
        <shortName evidence="6">PDF</shortName>
        <ecNumber evidence="6">3.5.1.88</ecNumber>
    </recommendedName>
    <alternativeName>
        <fullName evidence="6">Polypeptide deformylase</fullName>
    </alternativeName>
</protein>
<proteinExistence type="inferred from homology"/>